<comment type="caution">
    <text evidence="1">The sequence shown here is derived from an EMBL/GenBank/DDBJ whole genome shotgun (WGS) entry which is preliminary data.</text>
</comment>
<proteinExistence type="predicted"/>
<organism evidence="1 2">
    <name type="scientific">Paraburkholderia rhizosphaerae</name>
    <dbReference type="NCBI Taxonomy" id="480658"/>
    <lineage>
        <taxon>Bacteria</taxon>
        <taxon>Pseudomonadati</taxon>
        <taxon>Pseudomonadota</taxon>
        <taxon>Betaproteobacteria</taxon>
        <taxon>Burkholderiales</taxon>
        <taxon>Burkholderiaceae</taxon>
        <taxon>Paraburkholderia</taxon>
    </lineage>
</organism>
<evidence type="ECO:0000313" key="2">
    <source>
        <dbReference type="Proteomes" id="UP000295509"/>
    </source>
</evidence>
<keyword evidence="2" id="KW-1185">Reference proteome</keyword>
<accession>A0A4R8L5D2</accession>
<dbReference type="AlphaFoldDB" id="A0A4R8L5D2"/>
<gene>
    <name evidence="1" type="ORF">BX592_13443</name>
</gene>
<dbReference type="EMBL" id="SORE01000034">
    <property type="protein sequence ID" value="TDY37847.1"/>
    <property type="molecule type" value="Genomic_DNA"/>
</dbReference>
<dbReference type="RefSeq" id="WP_166676511.1">
    <property type="nucleotide sequence ID" value="NZ_JBHLUW010000051.1"/>
</dbReference>
<evidence type="ECO:0000313" key="1">
    <source>
        <dbReference type="EMBL" id="TDY37847.1"/>
    </source>
</evidence>
<protein>
    <submittedName>
        <fullName evidence="1">Uncharacterized protein</fullName>
    </submittedName>
</protein>
<name>A0A4R8L5D2_9BURK</name>
<reference evidence="1 2" key="1">
    <citation type="submission" date="2019-03" db="EMBL/GenBank/DDBJ databases">
        <title>Genomic Encyclopedia of Type Strains, Phase III (KMG-III): the genomes of soil and plant-associated and newly described type strains.</title>
        <authorList>
            <person name="Whitman W."/>
        </authorList>
    </citation>
    <scope>NUCLEOTIDE SEQUENCE [LARGE SCALE GENOMIC DNA]</scope>
    <source>
        <strain evidence="1 2">LMG 29544</strain>
    </source>
</reference>
<sequence length="56" mass="6145">MSRTYHYKGFSLEVAIESSFSWTEKIAHTRAPAYGYGHAGACRHALVEATVPGAYP</sequence>
<dbReference type="Proteomes" id="UP000295509">
    <property type="component" value="Unassembled WGS sequence"/>
</dbReference>